<evidence type="ECO:0000256" key="7">
    <source>
        <dbReference type="ARBA" id="ARBA00022664"/>
    </source>
</evidence>
<dbReference type="PANTHER" id="PTHR17605">
    <property type="entry name" value="RIBOSOME BIOGENESIS PROTEIN BOP1 BLOCK OF PROLIFERATION 1 PROTEIN"/>
    <property type="match status" value="1"/>
</dbReference>
<dbReference type="PROSITE" id="PS50294">
    <property type="entry name" value="WD_REPEATS_REGION"/>
    <property type="match status" value="1"/>
</dbReference>
<name>A0ABR4MXH8_9FUNG</name>
<dbReference type="Proteomes" id="UP001527925">
    <property type="component" value="Unassembled WGS sequence"/>
</dbReference>
<comment type="similarity">
    <text evidence="2">Belongs to the snRNP core protein family.</text>
</comment>
<dbReference type="SUPFAM" id="SSF50182">
    <property type="entry name" value="Sm-like ribonucleoproteins"/>
    <property type="match status" value="1"/>
</dbReference>
<proteinExistence type="inferred from homology"/>
<organism evidence="16 17">
    <name type="scientific">Polyrhizophydium stewartii</name>
    <dbReference type="NCBI Taxonomy" id="2732419"/>
    <lineage>
        <taxon>Eukaryota</taxon>
        <taxon>Fungi</taxon>
        <taxon>Fungi incertae sedis</taxon>
        <taxon>Chytridiomycota</taxon>
        <taxon>Chytridiomycota incertae sedis</taxon>
        <taxon>Chytridiomycetes</taxon>
        <taxon>Rhizophydiales</taxon>
        <taxon>Rhizophydiales incertae sedis</taxon>
        <taxon>Polyrhizophydium</taxon>
    </lineage>
</organism>
<evidence type="ECO:0000259" key="15">
    <source>
        <dbReference type="PROSITE" id="PS52002"/>
    </source>
</evidence>
<evidence type="ECO:0000256" key="2">
    <source>
        <dbReference type="ARBA" id="ARBA00008146"/>
    </source>
</evidence>
<keyword evidence="8" id="KW-0677">Repeat</keyword>
<comment type="subcellular location">
    <subcellularLocation>
        <location evidence="1">Cytoplasm</location>
        <location evidence="1">Cytosol</location>
    </subcellularLocation>
    <subcellularLocation>
        <location evidence="12">Nucleus</location>
        <location evidence="12">Nucleolus</location>
    </subcellularLocation>
    <subcellularLocation>
        <location evidence="12">Nucleus</location>
        <location evidence="12">Nucleoplasm</location>
    </subcellularLocation>
</comment>
<dbReference type="Gene3D" id="3.30.110.20">
    <property type="entry name" value="Alba-like domain"/>
    <property type="match status" value="1"/>
</dbReference>
<dbReference type="PROSITE" id="PS50082">
    <property type="entry name" value="WD_REPEATS_2"/>
    <property type="match status" value="1"/>
</dbReference>
<keyword evidence="10 12" id="KW-0539">Nucleus</keyword>
<feature type="compositionally biased region" description="Low complexity" evidence="14">
    <location>
        <begin position="180"/>
        <end position="193"/>
    </location>
</feature>
<dbReference type="SMART" id="SM01035">
    <property type="entry name" value="BOP1NT"/>
    <property type="match status" value="1"/>
</dbReference>
<dbReference type="Pfam" id="PF00400">
    <property type="entry name" value="WD40"/>
    <property type="match status" value="4"/>
</dbReference>
<dbReference type="SMART" id="SM00651">
    <property type="entry name" value="Sm"/>
    <property type="match status" value="1"/>
</dbReference>
<evidence type="ECO:0000256" key="6">
    <source>
        <dbReference type="ARBA" id="ARBA00022574"/>
    </source>
</evidence>
<dbReference type="InterPro" id="IPR012953">
    <property type="entry name" value="BOP1_N_dom"/>
</dbReference>
<evidence type="ECO:0000256" key="12">
    <source>
        <dbReference type="HAMAP-Rule" id="MF_03027"/>
    </source>
</evidence>
<dbReference type="InterPro" id="IPR027248">
    <property type="entry name" value="Sm_D2"/>
</dbReference>
<evidence type="ECO:0000256" key="14">
    <source>
        <dbReference type="SAM" id="MobiDB-lite"/>
    </source>
</evidence>
<dbReference type="PROSITE" id="PS52002">
    <property type="entry name" value="SM"/>
    <property type="match status" value="1"/>
</dbReference>
<evidence type="ECO:0000256" key="11">
    <source>
        <dbReference type="ARBA" id="ARBA00023274"/>
    </source>
</evidence>
<dbReference type="InterPro" id="IPR036882">
    <property type="entry name" value="Alba-like_dom_sf"/>
</dbReference>
<dbReference type="Pfam" id="PF08145">
    <property type="entry name" value="BOP1NT"/>
    <property type="match status" value="1"/>
</dbReference>
<evidence type="ECO:0000256" key="8">
    <source>
        <dbReference type="ARBA" id="ARBA00022737"/>
    </source>
</evidence>
<accession>A0ABR4MXH8</accession>
<comment type="subunit">
    <text evidence="12">Component of the NOP7 complex, composed of ERB1, NOP7 and YTM1. Within the NOP7 complex ERB1 appears to interact directly with NOP7 and YTM1. The NOP7 complex also associates with the 66S pre-ribosome.</text>
</comment>
<dbReference type="SUPFAM" id="SSF50978">
    <property type="entry name" value="WD40 repeat-like"/>
    <property type="match status" value="1"/>
</dbReference>
<dbReference type="Pfam" id="PF01918">
    <property type="entry name" value="Alba"/>
    <property type="match status" value="1"/>
</dbReference>
<feature type="repeat" description="WD" evidence="13">
    <location>
        <begin position="506"/>
        <end position="547"/>
    </location>
</feature>
<evidence type="ECO:0000256" key="10">
    <source>
        <dbReference type="ARBA" id="ARBA00023242"/>
    </source>
</evidence>
<keyword evidence="3" id="KW-0963">Cytoplasm</keyword>
<keyword evidence="6 13" id="KW-0853">WD repeat</keyword>
<comment type="function">
    <text evidence="12">Component of the NOP7 complex, which is required for maturation of the 25S and 5.8S ribosomal RNAs and formation of the 60S ribosome.</text>
</comment>
<sequence length="935" mass="104807">MATTSKSKADMSEAELRALEEAEFQTGPLSILTQAVKNSSQVLVMCRNNHKLFGRVKAFDRHCNMVMENVREMWSETPKTGKGVKKAKPANKERFINKMFLRGDSGDEYNFGEINDDSDDADASDTDVATSASDGGGEEPGDDSDVGEGDDDDGDEGEGDDDENDDDDDDNDDDDDDDGSASGVSGSSSGGSSLRRLEQAHAKRMFRTVRRADQPEIEPEYESDTSDEETTNTVGNIPMEWYDDFPHIGYDVNGQKILKPAKGDELDAFLSAMDDKDSWRSVHDSLEGKDIKLTHEQLEMLKRIHSHEFPDSDFDPYQPTVEWFTSKTEIMPLSAAPEPKRRFIPSKLEAAKIMRIARAIRAGLIVPGRKPSKSADKPKFYDIWESSPEEALRPNHIPAPRMALPSHSESYNPPAEYLLSPEEEAEWREKDPEERRPNFLPRKHSSLRLVPTYDRFLQERFERCLDLYLCPRTVKKKLDIDPDSLVPKLPKPQDLQPFPTKLSVVYKGHEGRVRSLSVDPSGQWLATGSDDKTVRIWEVSSGRCVEKLDMDGSAMSVAWNPTKSLLSGVWSQESSSSCEWVKPTDDEQKQGHCVRLKVSKGVTSLTWHRKGDYFASVSPDAASNSVQIHQLSTGKSQSPFRKNKGLVQRVLFHPAKPIIFVATQRYVRVYNLAKQELIRKLVPGTQWISSIDIHPGGDNVIVGTYDKRVHWFDMDLSSKPYKTLRFHTEAVREVSFHRRYPLFASSSDDGSLLVFHGMVYNDLMQNPLIVPVKTLKAHEPVAQLGALSCQFHPTQPWLFSCGADGQVKLKRETLVQSTEGADAGEAAGCEVVVHTGGRIKTYVEVALGLLQSGHRRVVVHGKSKAINKAVTVAEIVKRRADMQVVQTNQLFSEEETDVWEPVNEELDMWSGLLTMVPSLHVTRHLPCIRIELLSA</sequence>
<evidence type="ECO:0000256" key="13">
    <source>
        <dbReference type="PROSITE-ProRule" id="PRU00221"/>
    </source>
</evidence>
<reference evidence="16 17" key="1">
    <citation type="submission" date="2023-09" db="EMBL/GenBank/DDBJ databases">
        <title>Pangenome analysis of Batrachochytrium dendrobatidis and related Chytrids.</title>
        <authorList>
            <person name="Yacoub M.N."/>
            <person name="Stajich J.E."/>
            <person name="James T.Y."/>
        </authorList>
    </citation>
    <scope>NUCLEOTIDE SEQUENCE [LARGE SCALE GENOMIC DNA]</scope>
    <source>
        <strain evidence="16 17">JEL0888</strain>
    </source>
</reference>
<feature type="compositionally biased region" description="Acidic residues" evidence="14">
    <location>
        <begin position="114"/>
        <end position="125"/>
    </location>
</feature>
<gene>
    <name evidence="12 16" type="primary">ERB1</name>
    <name evidence="16" type="ORF">HK105_208571</name>
</gene>
<dbReference type="PROSITE" id="PS00678">
    <property type="entry name" value="WD_REPEATS_1"/>
    <property type="match status" value="1"/>
</dbReference>
<evidence type="ECO:0000256" key="1">
    <source>
        <dbReference type="ARBA" id="ARBA00004514"/>
    </source>
</evidence>
<keyword evidence="11" id="KW-0687">Ribonucleoprotein</keyword>
<dbReference type="Gene3D" id="2.30.30.100">
    <property type="match status" value="1"/>
</dbReference>
<feature type="domain" description="Sm" evidence="15">
    <location>
        <begin position="29"/>
        <end position="115"/>
    </location>
</feature>
<evidence type="ECO:0000256" key="4">
    <source>
        <dbReference type="ARBA" id="ARBA00022517"/>
    </source>
</evidence>
<dbReference type="SUPFAM" id="SSF82704">
    <property type="entry name" value="AlbA-like"/>
    <property type="match status" value="1"/>
</dbReference>
<protein>
    <recommendedName>
        <fullName evidence="12">Ribosome biogenesis protein ERB1</fullName>
    </recommendedName>
    <alternativeName>
        <fullName evidence="12">Eukaryotic ribosome biogenesis protein 1</fullName>
    </alternativeName>
</protein>
<keyword evidence="4 12" id="KW-0690">Ribosome biogenesis</keyword>
<feature type="compositionally biased region" description="Acidic residues" evidence="14">
    <location>
        <begin position="136"/>
        <end position="179"/>
    </location>
</feature>
<evidence type="ECO:0000313" key="16">
    <source>
        <dbReference type="EMBL" id="KAL2911961.1"/>
    </source>
</evidence>
<dbReference type="InterPro" id="IPR001163">
    <property type="entry name" value="Sm_dom_euk/arc"/>
</dbReference>
<keyword evidence="7" id="KW-0507">mRNA processing</keyword>
<evidence type="ECO:0000313" key="17">
    <source>
        <dbReference type="Proteomes" id="UP001527925"/>
    </source>
</evidence>
<keyword evidence="5 12" id="KW-0698">rRNA processing</keyword>
<dbReference type="InterPro" id="IPR028598">
    <property type="entry name" value="BOP1/Erb1"/>
</dbReference>
<dbReference type="CDD" id="cd00200">
    <property type="entry name" value="WD40"/>
    <property type="match status" value="1"/>
</dbReference>
<dbReference type="InterPro" id="IPR019775">
    <property type="entry name" value="WD40_repeat_CS"/>
</dbReference>
<comment type="caution">
    <text evidence="16">The sequence shown here is derived from an EMBL/GenBank/DDBJ whole genome shotgun (WGS) entry which is preliminary data.</text>
</comment>
<evidence type="ECO:0000256" key="9">
    <source>
        <dbReference type="ARBA" id="ARBA00023187"/>
    </source>
</evidence>
<dbReference type="PANTHER" id="PTHR17605:SF0">
    <property type="entry name" value="RIBOSOME BIOGENESIS PROTEIN BOP1"/>
    <property type="match status" value="1"/>
</dbReference>
<dbReference type="InterPro" id="IPR047575">
    <property type="entry name" value="Sm"/>
</dbReference>
<evidence type="ECO:0000256" key="5">
    <source>
        <dbReference type="ARBA" id="ARBA00022552"/>
    </source>
</evidence>
<dbReference type="InterPro" id="IPR036322">
    <property type="entry name" value="WD40_repeat_dom_sf"/>
</dbReference>
<evidence type="ECO:0000256" key="3">
    <source>
        <dbReference type="ARBA" id="ARBA00022490"/>
    </source>
</evidence>
<dbReference type="SMART" id="SM00320">
    <property type="entry name" value="WD40"/>
    <property type="match status" value="6"/>
</dbReference>
<dbReference type="Gene3D" id="2.130.10.10">
    <property type="entry name" value="YVTN repeat-like/Quinoprotein amine dehydrogenase"/>
    <property type="match status" value="1"/>
</dbReference>
<keyword evidence="17" id="KW-1185">Reference proteome</keyword>
<dbReference type="EMBL" id="JADGIZ020000082">
    <property type="protein sequence ID" value="KAL2911961.1"/>
    <property type="molecule type" value="Genomic_DNA"/>
</dbReference>
<dbReference type="InterPro" id="IPR002775">
    <property type="entry name" value="DNA/RNA-bd_Alba-like"/>
</dbReference>
<dbReference type="CDD" id="cd01720">
    <property type="entry name" value="Sm_D2"/>
    <property type="match status" value="1"/>
</dbReference>
<dbReference type="Pfam" id="PF01423">
    <property type="entry name" value="LSM"/>
    <property type="match status" value="1"/>
</dbReference>
<keyword evidence="9" id="KW-0508">mRNA splicing</keyword>
<comment type="similarity">
    <text evidence="12">Belongs to the WD repeat BOP1/ERB1 family.</text>
</comment>
<feature type="region of interest" description="Disordered" evidence="14">
    <location>
        <begin position="106"/>
        <end position="232"/>
    </location>
</feature>
<dbReference type="InterPro" id="IPR010920">
    <property type="entry name" value="LSM_dom_sf"/>
</dbReference>
<dbReference type="HAMAP" id="MF_03027">
    <property type="entry name" value="BOP1"/>
    <property type="match status" value="1"/>
</dbReference>
<dbReference type="InterPro" id="IPR001680">
    <property type="entry name" value="WD40_rpt"/>
</dbReference>
<feature type="compositionally biased region" description="Acidic residues" evidence="14">
    <location>
        <begin position="215"/>
        <end position="230"/>
    </location>
</feature>
<dbReference type="InterPro" id="IPR015943">
    <property type="entry name" value="WD40/YVTN_repeat-like_dom_sf"/>
</dbReference>